<dbReference type="RefSeq" id="WP_377426325.1">
    <property type="nucleotide sequence ID" value="NZ_JBHSPR010000021.1"/>
</dbReference>
<reference evidence="3" key="1">
    <citation type="journal article" date="2019" name="Int. J. Syst. Evol. Microbiol.">
        <title>The Global Catalogue of Microorganisms (GCM) 10K type strain sequencing project: providing services to taxonomists for standard genome sequencing and annotation.</title>
        <authorList>
            <consortium name="The Broad Institute Genomics Platform"/>
            <consortium name="The Broad Institute Genome Sequencing Center for Infectious Disease"/>
            <person name="Wu L."/>
            <person name="Ma J."/>
        </authorList>
    </citation>
    <scope>NUCLEOTIDE SEQUENCE [LARGE SCALE GENOMIC DNA]</scope>
    <source>
        <strain evidence="3">ZS-35-S2</strain>
    </source>
</reference>
<gene>
    <name evidence="2" type="ORF">ACFP2T_27175</name>
</gene>
<dbReference type="Gene3D" id="3.30.420.10">
    <property type="entry name" value="Ribonuclease H-like superfamily/Ribonuclease H"/>
    <property type="match status" value="1"/>
</dbReference>
<proteinExistence type="predicted"/>
<dbReference type="Proteomes" id="UP001596203">
    <property type="component" value="Unassembled WGS sequence"/>
</dbReference>
<evidence type="ECO:0000259" key="1">
    <source>
        <dbReference type="PROSITE" id="PS50994"/>
    </source>
</evidence>
<dbReference type="EMBL" id="JBHSPR010000021">
    <property type="protein sequence ID" value="MFC6019871.1"/>
    <property type="molecule type" value="Genomic_DNA"/>
</dbReference>
<sequence length="269" mass="30536">MLFRLAYLGVTNTLALLRLLLVLRLASENTTWGYRRIHGEPLVLGVKVAASTVWEILKDAGIDPAPQCTSSTWAVFLRSQAQAVIAADFFETSTLTGARLYVPAVIEHATRRIRILSATAHPTAAWVFQIARNLVMDLEDAGRPVKYLIRDRDSKYPALFDRVLADAGITVVHTGVRIPRMNAIMERWVRTCRRELLDRTLILNQRHLLHALREYEVFYNEHRPHQGVANARPLAPLPEPITAPDRIARLNIHRRDRLAGIIHEYEHAA</sequence>
<evidence type="ECO:0000313" key="3">
    <source>
        <dbReference type="Proteomes" id="UP001596203"/>
    </source>
</evidence>
<keyword evidence="3" id="KW-1185">Reference proteome</keyword>
<dbReference type="InterPro" id="IPR036397">
    <property type="entry name" value="RNaseH_sf"/>
</dbReference>
<dbReference type="PROSITE" id="PS50994">
    <property type="entry name" value="INTEGRASE"/>
    <property type="match status" value="1"/>
</dbReference>
<dbReference type="Pfam" id="PF13683">
    <property type="entry name" value="rve_3"/>
    <property type="match status" value="1"/>
</dbReference>
<dbReference type="InterPro" id="IPR001584">
    <property type="entry name" value="Integrase_cat-core"/>
</dbReference>
<accession>A0ABW1KDX8</accession>
<dbReference type="InterPro" id="IPR012337">
    <property type="entry name" value="RNaseH-like_sf"/>
</dbReference>
<name>A0ABW1KDX8_9ACTN</name>
<comment type="caution">
    <text evidence="2">The sequence shown here is derived from an EMBL/GenBank/DDBJ whole genome shotgun (WGS) entry which is preliminary data.</text>
</comment>
<dbReference type="SUPFAM" id="SSF53098">
    <property type="entry name" value="Ribonuclease H-like"/>
    <property type="match status" value="1"/>
</dbReference>
<organism evidence="2 3">
    <name type="scientific">Plantactinospora solaniradicis</name>
    <dbReference type="NCBI Taxonomy" id="1723736"/>
    <lineage>
        <taxon>Bacteria</taxon>
        <taxon>Bacillati</taxon>
        <taxon>Actinomycetota</taxon>
        <taxon>Actinomycetes</taxon>
        <taxon>Micromonosporales</taxon>
        <taxon>Micromonosporaceae</taxon>
        <taxon>Plantactinospora</taxon>
    </lineage>
</organism>
<protein>
    <submittedName>
        <fullName evidence="2">Integrase core domain-containing protein</fullName>
    </submittedName>
</protein>
<feature type="domain" description="Integrase catalytic" evidence="1">
    <location>
        <begin position="62"/>
        <end position="241"/>
    </location>
</feature>
<evidence type="ECO:0000313" key="2">
    <source>
        <dbReference type="EMBL" id="MFC6019871.1"/>
    </source>
</evidence>